<dbReference type="InterPro" id="IPR043144">
    <property type="entry name" value="Mal/L-sulf/L-lact_DH-like_ah"/>
</dbReference>
<reference evidence="3" key="1">
    <citation type="submission" date="2022-07" db="EMBL/GenBank/DDBJ databases">
        <title>Ectorhizobium quercum gen.nov., sp. nov.</title>
        <authorList>
            <person name="Ma T."/>
            <person name="Li Y."/>
        </authorList>
    </citation>
    <scope>NUCLEOTIDE SEQUENCE</scope>
    <source>
        <strain evidence="3">BDR2-2</strain>
    </source>
</reference>
<keyword evidence="4" id="KW-1185">Reference proteome</keyword>
<comment type="similarity">
    <text evidence="1">Belongs to the LDH2/MDH2 oxidoreductase family.</text>
</comment>
<dbReference type="InterPro" id="IPR043143">
    <property type="entry name" value="Mal/L-sulf/L-lact_DH-like_NADP"/>
</dbReference>
<dbReference type="InterPro" id="IPR036111">
    <property type="entry name" value="Mal/L-sulfo/L-lacto_DH-like_sf"/>
</dbReference>
<dbReference type="Proteomes" id="UP001208771">
    <property type="component" value="Unassembled WGS sequence"/>
</dbReference>
<dbReference type="InterPro" id="IPR003767">
    <property type="entry name" value="Malate/L-lactate_DH-like"/>
</dbReference>
<dbReference type="EMBL" id="JANFPI010000003">
    <property type="protein sequence ID" value="MCX8997336.1"/>
    <property type="molecule type" value="Genomic_DNA"/>
</dbReference>
<name>A0AAE3MZU8_9HYPH</name>
<sequence>MSVPATELRDFAVALFRAAGLGEAKAAAVGHYLVEADLMGHDTHGLALAPWYLQGIADGVMTKDGEPDTVSDRGAAICWRGNRLPGAWLVSEGVKLTCERARRHGTATLAIGDSHHIGALAAYLPEATAQGLMISIASSSPSGAQVAPFGGLKGVFTPDPVAYGIPTPADPILIDISASITTVNMAQRMLREGRSYRHDWLMDAEGAPSHDPQTVTEGGTLLPTGGLDHGQKGYGMALSVEALTQGLAGYGRADAPTGTNAAVTITVHDPEAFGGRDAFLRQTGWLAKACLASPPRVPGKPVRLPGQAALERRRRALADGVDLYPSIVPALKTEAERLGVSLPKNMRNKV</sequence>
<dbReference type="SUPFAM" id="SSF89733">
    <property type="entry name" value="L-sulfolactate dehydrogenase-like"/>
    <property type="match status" value="1"/>
</dbReference>
<keyword evidence="2" id="KW-0560">Oxidoreductase</keyword>
<dbReference type="RefSeq" id="WP_306411127.1">
    <property type="nucleotide sequence ID" value="NZ_JANFPI010000003.1"/>
</dbReference>
<accession>A0AAE3MZU8</accession>
<protein>
    <submittedName>
        <fullName evidence="3">Ldh family oxidoreductase</fullName>
    </submittedName>
</protein>
<dbReference type="AlphaFoldDB" id="A0AAE3MZU8"/>
<evidence type="ECO:0000313" key="4">
    <source>
        <dbReference type="Proteomes" id="UP001208771"/>
    </source>
</evidence>
<evidence type="ECO:0000256" key="1">
    <source>
        <dbReference type="ARBA" id="ARBA00006056"/>
    </source>
</evidence>
<dbReference type="PANTHER" id="PTHR11091:SF0">
    <property type="entry name" value="MALATE DEHYDROGENASE"/>
    <property type="match status" value="1"/>
</dbReference>
<dbReference type="GO" id="GO:0016491">
    <property type="term" value="F:oxidoreductase activity"/>
    <property type="evidence" value="ECO:0007669"/>
    <property type="project" value="UniProtKB-KW"/>
</dbReference>
<dbReference type="PANTHER" id="PTHR11091">
    <property type="entry name" value="OXIDOREDUCTASE-RELATED"/>
    <property type="match status" value="1"/>
</dbReference>
<gene>
    <name evidence="3" type="ORF">NOF55_09480</name>
</gene>
<evidence type="ECO:0000256" key="2">
    <source>
        <dbReference type="ARBA" id="ARBA00023002"/>
    </source>
</evidence>
<evidence type="ECO:0000313" key="3">
    <source>
        <dbReference type="EMBL" id="MCX8997336.1"/>
    </source>
</evidence>
<organism evidence="3 4">
    <name type="scientific">Ectorhizobium quercum</name>
    <dbReference type="NCBI Taxonomy" id="2965071"/>
    <lineage>
        <taxon>Bacteria</taxon>
        <taxon>Pseudomonadati</taxon>
        <taxon>Pseudomonadota</taxon>
        <taxon>Alphaproteobacteria</taxon>
        <taxon>Hyphomicrobiales</taxon>
        <taxon>Rhizobiaceae</taxon>
        <taxon>Ectorhizobium</taxon>
    </lineage>
</organism>
<dbReference type="Gene3D" id="1.10.1530.10">
    <property type="match status" value="1"/>
</dbReference>
<dbReference type="Gene3D" id="3.30.1370.60">
    <property type="entry name" value="Hypothetical oxidoreductase yiak, domain 2"/>
    <property type="match status" value="1"/>
</dbReference>
<proteinExistence type="inferred from homology"/>
<comment type="caution">
    <text evidence="3">The sequence shown here is derived from an EMBL/GenBank/DDBJ whole genome shotgun (WGS) entry which is preliminary data.</text>
</comment>
<dbReference type="Pfam" id="PF02615">
    <property type="entry name" value="Ldh_2"/>
    <property type="match status" value="1"/>
</dbReference>